<feature type="domain" description="Major facilitator superfamily (MFS) profile" evidence="9">
    <location>
        <begin position="11"/>
        <end position="471"/>
    </location>
</feature>
<feature type="transmembrane region" description="Helical" evidence="8">
    <location>
        <begin position="228"/>
        <end position="250"/>
    </location>
</feature>
<dbReference type="NCBIfam" id="TIGR00711">
    <property type="entry name" value="efflux_EmrB"/>
    <property type="match status" value="1"/>
</dbReference>
<dbReference type="KEGG" id="apre:CNX65_15370"/>
<feature type="transmembrane region" description="Helical" evidence="8">
    <location>
        <begin position="197"/>
        <end position="216"/>
    </location>
</feature>
<keyword evidence="2" id="KW-0813">Transport</keyword>
<comment type="subcellular location">
    <subcellularLocation>
        <location evidence="1">Cell membrane</location>
        <topology evidence="1">Multi-pass membrane protein</topology>
    </subcellularLocation>
</comment>
<dbReference type="Gene3D" id="1.20.1250.20">
    <property type="entry name" value="MFS general substrate transporter like domains"/>
    <property type="match status" value="1"/>
</dbReference>
<evidence type="ECO:0000256" key="7">
    <source>
        <dbReference type="SAM" id="MobiDB-lite"/>
    </source>
</evidence>
<keyword evidence="4 8" id="KW-0812">Transmembrane</keyword>
<evidence type="ECO:0000256" key="6">
    <source>
        <dbReference type="ARBA" id="ARBA00023136"/>
    </source>
</evidence>
<feature type="transmembrane region" description="Helical" evidence="8">
    <location>
        <begin position="302"/>
        <end position="324"/>
    </location>
</feature>
<gene>
    <name evidence="10" type="ORF">CNX65_15370</name>
</gene>
<keyword evidence="3" id="KW-1003">Cell membrane</keyword>
<evidence type="ECO:0000256" key="2">
    <source>
        <dbReference type="ARBA" id="ARBA00022448"/>
    </source>
</evidence>
<feature type="transmembrane region" description="Helical" evidence="8">
    <location>
        <begin position="134"/>
        <end position="153"/>
    </location>
</feature>
<sequence>MHKLKGNPWAVLATLCLGFFMTLLDTTVVGVAMPDIVGRLGATYNEVLWVSNAYVLVLAVLLITGGRLGDLLGKRNTYLGGVLVFTVASLLCALSQDAGQLIAARVLQGVGAALLVPQTMSIIITVFPAHRRGAALGVWGAVAGVATIAGPPLGGLLVTSFDWRWIFTVNVPIGAAVLLLAPLVIPATPGPPRAGAFDLRGAVLVTLGLSCLAYGLQEGQRYGWGTVWSFVSIPLLLALGVALLALFALVERSPGGRQPLVPFALFRARDFALMNAGAVGLSVGIMSMAIGFQLYAQSVLGMSALAAGAASAPMSVASILLGPVAGRMADRIGGRALVVTGLLLFAAGLVLFGMTTGVDSRVWSFLPSTVVIGAGLGLVFAPLTATAMREVSPVMAGAASGVLNATRQLGSVLGTAGFGVLLQNRLVDALGRGAEQEAAGLPPELREPFLDGVARAAASGVRFDELQAGSAVRLPDGASPEVAERLAGATRHVFSTGFVEAMHSSLALPVAALLVAAGCCLFAGGRGGSGRPEPVPVEASARERGAGAGEAPAMAG</sequence>
<dbReference type="PROSITE" id="PS50850">
    <property type="entry name" value="MFS"/>
    <property type="match status" value="1"/>
</dbReference>
<dbReference type="InterPro" id="IPR011701">
    <property type="entry name" value="MFS"/>
</dbReference>
<feature type="transmembrane region" description="Helical" evidence="8">
    <location>
        <begin position="271"/>
        <end position="296"/>
    </location>
</feature>
<evidence type="ECO:0000256" key="4">
    <source>
        <dbReference type="ARBA" id="ARBA00022692"/>
    </source>
</evidence>
<feature type="transmembrane region" description="Helical" evidence="8">
    <location>
        <begin position="77"/>
        <end position="96"/>
    </location>
</feature>
<reference evidence="10" key="1">
    <citation type="submission" date="2017-09" db="EMBL/GenBank/DDBJ databases">
        <title>Complete Genome Sequence of ansamitocin-producing Bacterium Actinosynnema pretiosum X47.</title>
        <authorList>
            <person name="Cao G."/>
            <person name="Zong G."/>
            <person name="Zhong C."/>
            <person name="Fu J."/>
        </authorList>
    </citation>
    <scope>NUCLEOTIDE SEQUENCE [LARGE SCALE GENOMIC DNA]</scope>
    <source>
        <strain evidence="10">X47</strain>
    </source>
</reference>
<evidence type="ECO:0000259" key="9">
    <source>
        <dbReference type="PROSITE" id="PS50850"/>
    </source>
</evidence>
<feature type="transmembrane region" description="Helical" evidence="8">
    <location>
        <begin position="336"/>
        <end position="356"/>
    </location>
</feature>
<evidence type="ECO:0000256" key="5">
    <source>
        <dbReference type="ARBA" id="ARBA00022989"/>
    </source>
</evidence>
<evidence type="ECO:0000313" key="11">
    <source>
        <dbReference type="Proteomes" id="UP000218505"/>
    </source>
</evidence>
<dbReference type="InterPro" id="IPR004638">
    <property type="entry name" value="EmrB-like"/>
</dbReference>
<dbReference type="Pfam" id="PF07690">
    <property type="entry name" value="MFS_1"/>
    <property type="match status" value="1"/>
</dbReference>
<dbReference type="RefSeq" id="WP_096493708.1">
    <property type="nucleotide sequence ID" value="NZ_CP023445.1"/>
</dbReference>
<proteinExistence type="predicted"/>
<feature type="transmembrane region" description="Helical" evidence="8">
    <location>
        <begin position="46"/>
        <end position="65"/>
    </location>
</feature>
<dbReference type="GO" id="GO:0022857">
    <property type="term" value="F:transmembrane transporter activity"/>
    <property type="evidence" value="ECO:0007669"/>
    <property type="project" value="InterPro"/>
</dbReference>
<dbReference type="PANTHER" id="PTHR42718:SF46">
    <property type="entry name" value="BLR6921 PROTEIN"/>
    <property type="match status" value="1"/>
</dbReference>
<keyword evidence="11" id="KW-1185">Reference proteome</keyword>
<dbReference type="PRINTS" id="PR01036">
    <property type="entry name" value="TCRTETB"/>
</dbReference>
<evidence type="ECO:0000256" key="3">
    <source>
        <dbReference type="ARBA" id="ARBA00022475"/>
    </source>
</evidence>
<dbReference type="Gene3D" id="1.20.1720.10">
    <property type="entry name" value="Multidrug resistance protein D"/>
    <property type="match status" value="1"/>
</dbReference>
<organism evidence="10 11">
    <name type="scientific">Actinosynnema pretiosum</name>
    <dbReference type="NCBI Taxonomy" id="42197"/>
    <lineage>
        <taxon>Bacteria</taxon>
        <taxon>Bacillati</taxon>
        <taxon>Actinomycetota</taxon>
        <taxon>Actinomycetes</taxon>
        <taxon>Pseudonocardiales</taxon>
        <taxon>Pseudonocardiaceae</taxon>
        <taxon>Actinosynnema</taxon>
    </lineage>
</organism>
<keyword evidence="6 8" id="KW-0472">Membrane</keyword>
<dbReference type="AlphaFoldDB" id="A0A290Z620"/>
<feature type="transmembrane region" description="Helical" evidence="8">
    <location>
        <begin position="362"/>
        <end position="385"/>
    </location>
</feature>
<feature type="transmembrane region" description="Helical" evidence="8">
    <location>
        <begin position="102"/>
        <end position="127"/>
    </location>
</feature>
<name>A0A290Z620_9PSEU</name>
<keyword evidence="5 8" id="KW-1133">Transmembrane helix</keyword>
<evidence type="ECO:0000256" key="8">
    <source>
        <dbReference type="SAM" id="Phobius"/>
    </source>
</evidence>
<dbReference type="EMBL" id="CP023445">
    <property type="protein sequence ID" value="ATE54501.1"/>
    <property type="molecule type" value="Genomic_DNA"/>
</dbReference>
<dbReference type="GO" id="GO:0005886">
    <property type="term" value="C:plasma membrane"/>
    <property type="evidence" value="ECO:0007669"/>
    <property type="project" value="UniProtKB-SubCell"/>
</dbReference>
<dbReference type="InterPro" id="IPR020846">
    <property type="entry name" value="MFS_dom"/>
</dbReference>
<evidence type="ECO:0000313" key="10">
    <source>
        <dbReference type="EMBL" id="ATE54501.1"/>
    </source>
</evidence>
<dbReference type="InterPro" id="IPR036259">
    <property type="entry name" value="MFS_trans_sf"/>
</dbReference>
<feature type="transmembrane region" description="Helical" evidence="8">
    <location>
        <begin position="165"/>
        <end position="185"/>
    </location>
</feature>
<protein>
    <submittedName>
        <fullName evidence="10">MFS transporter</fullName>
    </submittedName>
</protein>
<feature type="region of interest" description="Disordered" evidence="7">
    <location>
        <begin position="528"/>
        <end position="556"/>
    </location>
</feature>
<dbReference type="PANTHER" id="PTHR42718">
    <property type="entry name" value="MAJOR FACILITATOR SUPERFAMILY MULTIDRUG TRANSPORTER MFSC"/>
    <property type="match status" value="1"/>
</dbReference>
<dbReference type="CDD" id="cd17321">
    <property type="entry name" value="MFS_MMR_MDR_like"/>
    <property type="match status" value="1"/>
</dbReference>
<dbReference type="SUPFAM" id="SSF103473">
    <property type="entry name" value="MFS general substrate transporter"/>
    <property type="match status" value="1"/>
</dbReference>
<dbReference type="Proteomes" id="UP000218505">
    <property type="component" value="Chromosome"/>
</dbReference>
<accession>A0A290Z620</accession>
<evidence type="ECO:0000256" key="1">
    <source>
        <dbReference type="ARBA" id="ARBA00004651"/>
    </source>
</evidence>